<keyword evidence="2" id="KW-1185">Reference proteome</keyword>
<sequence>MSRQRQAVSIGRKQEVIQWIETEGESVPMRAVAHFRSAGWSIDGGSERRWWRLRAKIRNAAPYQARVAGGGRKPLSETLEDMLYKVFVTKRTKKEKVTHS</sequence>
<reference evidence="1" key="1">
    <citation type="submission" date="2021-01" db="EMBL/GenBank/DDBJ databases">
        <title>Phytophthora aleatoria, a newly-described species from Pinus radiata is distinct from Phytophthora cactorum isolates based on comparative genomics.</title>
        <authorList>
            <person name="Mcdougal R."/>
            <person name="Panda P."/>
            <person name="Williams N."/>
            <person name="Studholme D.J."/>
        </authorList>
    </citation>
    <scope>NUCLEOTIDE SEQUENCE</scope>
    <source>
        <strain evidence="1">NZFS 4037</strain>
    </source>
</reference>
<dbReference type="EMBL" id="JAENGY010000507">
    <property type="protein sequence ID" value="KAG6961415.1"/>
    <property type="molecule type" value="Genomic_DNA"/>
</dbReference>
<evidence type="ECO:0000313" key="2">
    <source>
        <dbReference type="Proteomes" id="UP000709295"/>
    </source>
</evidence>
<proteinExistence type="predicted"/>
<name>A0A8J5IGZ6_9STRA</name>
<accession>A0A8J5IGZ6</accession>
<gene>
    <name evidence="1" type="ORF">JG688_00009101</name>
</gene>
<evidence type="ECO:0000313" key="1">
    <source>
        <dbReference type="EMBL" id="KAG6961415.1"/>
    </source>
</evidence>
<organism evidence="1 2">
    <name type="scientific">Phytophthora aleatoria</name>
    <dbReference type="NCBI Taxonomy" id="2496075"/>
    <lineage>
        <taxon>Eukaryota</taxon>
        <taxon>Sar</taxon>
        <taxon>Stramenopiles</taxon>
        <taxon>Oomycota</taxon>
        <taxon>Peronosporomycetes</taxon>
        <taxon>Peronosporales</taxon>
        <taxon>Peronosporaceae</taxon>
        <taxon>Phytophthora</taxon>
    </lineage>
</organism>
<comment type="caution">
    <text evidence="1">The sequence shown here is derived from an EMBL/GenBank/DDBJ whole genome shotgun (WGS) entry which is preliminary data.</text>
</comment>
<dbReference type="Proteomes" id="UP000709295">
    <property type="component" value="Unassembled WGS sequence"/>
</dbReference>
<protein>
    <submittedName>
        <fullName evidence="1">Uncharacterized protein</fullName>
    </submittedName>
</protein>
<dbReference type="AlphaFoldDB" id="A0A8J5IGZ6"/>